<feature type="region of interest" description="Disordered" evidence="1">
    <location>
        <begin position="39"/>
        <end position="76"/>
    </location>
</feature>
<accession>A0A914YII6</accession>
<evidence type="ECO:0000256" key="1">
    <source>
        <dbReference type="SAM" id="MobiDB-lite"/>
    </source>
</evidence>
<proteinExistence type="predicted"/>
<organism evidence="2 3">
    <name type="scientific">Panagrolaimus superbus</name>
    <dbReference type="NCBI Taxonomy" id="310955"/>
    <lineage>
        <taxon>Eukaryota</taxon>
        <taxon>Metazoa</taxon>
        <taxon>Ecdysozoa</taxon>
        <taxon>Nematoda</taxon>
        <taxon>Chromadorea</taxon>
        <taxon>Rhabditida</taxon>
        <taxon>Tylenchina</taxon>
        <taxon>Panagrolaimomorpha</taxon>
        <taxon>Panagrolaimoidea</taxon>
        <taxon>Panagrolaimidae</taxon>
        <taxon>Panagrolaimus</taxon>
    </lineage>
</organism>
<sequence>MIEMSLQLSSLKKFMLSCNSLGSNFDTLKRQYTNGIIDLGAESDDEGSASENDEENIEESESDEEQNGVSAGDDWDNDKEFLSSFVEKDFQHALDMLSIEEEKILSFANAQSKRWDTVEDGKRW</sequence>
<dbReference type="WBParaSite" id="PSU_v2.g19118.t1">
    <property type="protein sequence ID" value="PSU_v2.g19118.t1"/>
    <property type="gene ID" value="PSU_v2.g19118"/>
</dbReference>
<evidence type="ECO:0000313" key="2">
    <source>
        <dbReference type="Proteomes" id="UP000887577"/>
    </source>
</evidence>
<reference evidence="3" key="1">
    <citation type="submission" date="2022-11" db="UniProtKB">
        <authorList>
            <consortium name="WormBaseParasite"/>
        </authorList>
    </citation>
    <scope>IDENTIFICATION</scope>
</reference>
<dbReference type="Proteomes" id="UP000887577">
    <property type="component" value="Unplaced"/>
</dbReference>
<feature type="compositionally biased region" description="Acidic residues" evidence="1">
    <location>
        <begin position="41"/>
        <end position="66"/>
    </location>
</feature>
<evidence type="ECO:0000313" key="3">
    <source>
        <dbReference type="WBParaSite" id="PSU_v2.g19118.t1"/>
    </source>
</evidence>
<protein>
    <submittedName>
        <fullName evidence="3">Uncharacterized protein</fullName>
    </submittedName>
</protein>
<dbReference type="AlphaFoldDB" id="A0A914YII6"/>
<keyword evidence="2" id="KW-1185">Reference proteome</keyword>
<name>A0A914YII6_9BILA</name>